<dbReference type="InterPro" id="IPR039498">
    <property type="entry name" value="NTP_transf_5"/>
</dbReference>
<evidence type="ECO:0008006" key="3">
    <source>
        <dbReference type="Google" id="ProtNLM"/>
    </source>
</evidence>
<gene>
    <name evidence="1" type="ORF">HH800_07790</name>
</gene>
<dbReference type="RefSeq" id="WP_169860725.1">
    <property type="nucleotide sequence ID" value="NZ_CP053021.1"/>
</dbReference>
<evidence type="ECO:0000313" key="1">
    <source>
        <dbReference type="EMBL" id="QJR02114.1"/>
    </source>
</evidence>
<protein>
    <recommendedName>
        <fullName evidence="3">Nucleotidyltransferase family protein</fullName>
    </recommendedName>
</protein>
<sequence length="386" mass="42682">MTDVLLDPSRKARKIVDIVRCHVALSVPQMIVSVPSPAIDADDWADIITVGKSCKLLLHLGAGLRAAGQHIPDAFSREEDRFRKLTLAMNGVNIATITNISKTLIHDELRFIVFKGPLAQRRIYGGYFHRPSSDVDILIDRGDLRRCTALLQAAGYFLPAECDRIWWRAFLGEQHFFSRSPNQATVDVHHRLQQPGCPHPMDVGAFLREPADQELGQVKVPCISPIHETLLASLSFVKSLTQHCHAAAYLLDFCAAIAGLDHAALAILHQRATEQNIEHSLRITLACAESMFGLEVPEFAEPLPISDLFGADLSLAVFTPDDPSIAWPRLRHLLWRLCDNRRAGQKLGTYMWVGGSFLASKAARKIPGWPKEDPTIIHVAPVAASG</sequence>
<dbReference type="EMBL" id="CP053021">
    <property type="protein sequence ID" value="QJR02114.1"/>
    <property type="molecule type" value="Genomic_DNA"/>
</dbReference>
<reference evidence="1 2" key="1">
    <citation type="submission" date="2020-04" db="EMBL/GenBank/DDBJ databases">
        <title>The Whole Genome Analysis of High salt-tolerant Sphingobium yanoikuyae YC-XJ2 with Aryl organophosphorus flame retardants (aryl-OPFRs)-degrading capacity and characteristics of Related phosphotriesterase.</title>
        <authorList>
            <person name="Li X."/>
        </authorList>
    </citation>
    <scope>NUCLEOTIDE SEQUENCE [LARGE SCALE GENOMIC DNA]</scope>
    <source>
        <strain evidence="1 2">YC-XJ2</strain>
    </source>
</reference>
<dbReference type="AlphaFoldDB" id="A0A6M4G6B1"/>
<organism evidence="1 2">
    <name type="scientific">Sphingobium yanoikuyae</name>
    <name type="common">Sphingomonas yanoikuyae</name>
    <dbReference type="NCBI Taxonomy" id="13690"/>
    <lineage>
        <taxon>Bacteria</taxon>
        <taxon>Pseudomonadati</taxon>
        <taxon>Pseudomonadota</taxon>
        <taxon>Alphaproteobacteria</taxon>
        <taxon>Sphingomonadales</taxon>
        <taxon>Sphingomonadaceae</taxon>
        <taxon>Sphingobium</taxon>
    </lineage>
</organism>
<accession>A0A6M4G6B1</accession>
<dbReference type="Gene3D" id="3.30.460.40">
    <property type="match status" value="1"/>
</dbReference>
<dbReference type="Pfam" id="PF14907">
    <property type="entry name" value="NTP_transf_5"/>
    <property type="match status" value="1"/>
</dbReference>
<dbReference type="Proteomes" id="UP000502611">
    <property type="component" value="Chromosome"/>
</dbReference>
<evidence type="ECO:0000313" key="2">
    <source>
        <dbReference type="Proteomes" id="UP000502611"/>
    </source>
</evidence>
<name>A0A6M4G6B1_SPHYA</name>
<proteinExistence type="predicted"/>